<evidence type="ECO:0000313" key="6">
    <source>
        <dbReference type="EMBL" id="WRP17032.1"/>
    </source>
</evidence>
<evidence type="ECO:0000256" key="1">
    <source>
        <dbReference type="ARBA" id="ARBA00011046"/>
    </source>
</evidence>
<evidence type="ECO:0000256" key="5">
    <source>
        <dbReference type="SAM" id="MobiDB-lite"/>
    </source>
</evidence>
<keyword evidence="2" id="KW-0805">Transcription regulation</keyword>
<feature type="region of interest" description="Disordered" evidence="5">
    <location>
        <begin position="1"/>
        <end position="24"/>
    </location>
</feature>
<protein>
    <submittedName>
        <fullName evidence="6">BlaI/MecI/CopY family transcriptional regulator</fullName>
    </submittedName>
</protein>
<comment type="similarity">
    <text evidence="1">Belongs to the BlaI transcriptional regulatory family.</text>
</comment>
<accession>A0ABZ1BY75</accession>
<dbReference type="SUPFAM" id="SSF46785">
    <property type="entry name" value="Winged helix' DNA-binding domain"/>
    <property type="match status" value="1"/>
</dbReference>
<feature type="compositionally biased region" description="Low complexity" evidence="5">
    <location>
        <begin position="15"/>
        <end position="24"/>
    </location>
</feature>
<keyword evidence="3" id="KW-0238">DNA-binding</keyword>
<dbReference type="EMBL" id="CP141615">
    <property type="protein sequence ID" value="WRP17032.1"/>
    <property type="molecule type" value="Genomic_DNA"/>
</dbReference>
<evidence type="ECO:0000256" key="4">
    <source>
        <dbReference type="ARBA" id="ARBA00023163"/>
    </source>
</evidence>
<dbReference type="Pfam" id="PF03965">
    <property type="entry name" value="Penicillinase_R"/>
    <property type="match status" value="1"/>
</dbReference>
<sequence length="161" mass="17831">MTPRRGSRDDGPGAAGTSATGAPGLGELEAQVMEALWTMGEASIRDVWERLRPGRKRPLAFNTVMTVMNRLVEKGLLRRSGARGHYLFRPALSREAYARDLARTINRRIFDVFQDAAVAGFVESIRELDTESLRQLEAFIHRERVSRGDEPSPQAGEPPAG</sequence>
<keyword evidence="7" id="KW-1185">Reference proteome</keyword>
<dbReference type="InterPro" id="IPR005650">
    <property type="entry name" value="BlaI_family"/>
</dbReference>
<gene>
    <name evidence="6" type="ORF">U7230_13225</name>
</gene>
<dbReference type="RefSeq" id="WP_324716304.1">
    <property type="nucleotide sequence ID" value="NZ_CP141615.1"/>
</dbReference>
<evidence type="ECO:0000313" key="7">
    <source>
        <dbReference type="Proteomes" id="UP001332192"/>
    </source>
</evidence>
<dbReference type="InterPro" id="IPR036388">
    <property type="entry name" value="WH-like_DNA-bd_sf"/>
</dbReference>
<reference evidence="6 7" key="1">
    <citation type="journal article" date="2024" name="Front. Microbiol.">
        <title>Novel thermophilic genera Geochorda gen. nov. and Carboxydochorda gen. nov. from the deep terrestrial subsurface reveal the ecophysiological diversity in the class Limnochordia.</title>
        <authorList>
            <person name="Karnachuk O.V."/>
            <person name="Lukina A.P."/>
            <person name="Avakyan M.R."/>
            <person name="Kadnikov V.V."/>
            <person name="Begmatov S."/>
            <person name="Beletsky A.V."/>
            <person name="Vlasova K.G."/>
            <person name="Novikov A.A."/>
            <person name="Shcherbakova V.A."/>
            <person name="Mardanov A.V."/>
            <person name="Ravin N.V."/>
        </authorList>
    </citation>
    <scope>NUCLEOTIDE SEQUENCE [LARGE SCALE GENOMIC DNA]</scope>
    <source>
        <strain evidence="6 7">L945</strain>
    </source>
</reference>
<dbReference type="Gene3D" id="1.10.10.10">
    <property type="entry name" value="Winged helix-like DNA-binding domain superfamily/Winged helix DNA-binding domain"/>
    <property type="match status" value="1"/>
</dbReference>
<dbReference type="Proteomes" id="UP001332192">
    <property type="component" value="Chromosome"/>
</dbReference>
<name>A0ABZ1BY75_9FIRM</name>
<evidence type="ECO:0000256" key="2">
    <source>
        <dbReference type="ARBA" id="ARBA00023015"/>
    </source>
</evidence>
<dbReference type="InterPro" id="IPR036390">
    <property type="entry name" value="WH_DNA-bd_sf"/>
</dbReference>
<evidence type="ECO:0000256" key="3">
    <source>
        <dbReference type="ARBA" id="ARBA00023125"/>
    </source>
</evidence>
<proteinExistence type="inferred from homology"/>
<keyword evidence="4" id="KW-0804">Transcription</keyword>
<organism evidence="6 7">
    <name type="scientific">Carboxydichorda subterranea</name>
    <dbReference type="NCBI Taxonomy" id="3109565"/>
    <lineage>
        <taxon>Bacteria</taxon>
        <taxon>Bacillati</taxon>
        <taxon>Bacillota</taxon>
        <taxon>Limnochordia</taxon>
        <taxon>Limnochordales</taxon>
        <taxon>Geochordaceae</taxon>
        <taxon>Carboxydichorda</taxon>
    </lineage>
</organism>
<feature type="compositionally biased region" description="Basic and acidic residues" evidence="5">
    <location>
        <begin position="1"/>
        <end position="11"/>
    </location>
</feature>